<sequence>MVKISCQDLSHSLFTGGLYSWSSSFIVLNRISLRYPKKKERKRGKISITHLLLHFHSPFLCSPLKPSTLSLSFKCGRNPRLSASYPCIKAVDLDQHTIPSLSSTIVAASVGLVSVAIGISIPIFYKSQIDSVVKYENTQPNGTSAHKQFILEYNN</sequence>
<evidence type="ECO:0000313" key="3">
    <source>
        <dbReference type="Proteomes" id="UP000026915"/>
    </source>
</evidence>
<keyword evidence="1" id="KW-0812">Transmembrane</keyword>
<accession>A0A061GZG8</accession>
<evidence type="ECO:0000313" key="2">
    <source>
        <dbReference type="EMBL" id="EOY33009.1"/>
    </source>
</evidence>
<reference evidence="2 3" key="1">
    <citation type="journal article" date="2013" name="Genome Biol.">
        <title>The genome sequence of the most widely cultivated cacao type and its use to identify candidate genes regulating pod color.</title>
        <authorList>
            <person name="Motamayor J.C."/>
            <person name="Mockaitis K."/>
            <person name="Schmutz J."/>
            <person name="Haiminen N."/>
            <person name="Iii D.L."/>
            <person name="Cornejo O."/>
            <person name="Findley S.D."/>
            <person name="Zheng P."/>
            <person name="Utro F."/>
            <person name="Royaert S."/>
            <person name="Saski C."/>
            <person name="Jenkins J."/>
            <person name="Podicheti R."/>
            <person name="Zhao M."/>
            <person name="Scheffler B.E."/>
            <person name="Stack J.C."/>
            <person name="Feltus F.A."/>
            <person name="Mustiga G.M."/>
            <person name="Amores F."/>
            <person name="Phillips W."/>
            <person name="Marelli J.P."/>
            <person name="May G.D."/>
            <person name="Shapiro H."/>
            <person name="Ma J."/>
            <person name="Bustamante C.D."/>
            <person name="Schnell R.J."/>
            <person name="Main D."/>
            <person name="Gilbert D."/>
            <person name="Parida L."/>
            <person name="Kuhn D.N."/>
        </authorList>
    </citation>
    <scope>NUCLEOTIDE SEQUENCE [LARGE SCALE GENOMIC DNA]</scope>
    <source>
        <strain evidence="3">cv. Matina 1-6</strain>
    </source>
</reference>
<dbReference type="Proteomes" id="UP000026915">
    <property type="component" value="Chromosome 9"/>
</dbReference>
<gene>
    <name evidence="2" type="ORF">TCM_041020</name>
</gene>
<dbReference type="STRING" id="3641.A0A061GZG8"/>
<dbReference type="HOGENOM" id="CLU_1698680_0_0_1"/>
<keyword evidence="1" id="KW-0472">Membrane</keyword>
<keyword evidence="3" id="KW-1185">Reference proteome</keyword>
<dbReference type="GO" id="GO:0009507">
    <property type="term" value="C:chloroplast"/>
    <property type="evidence" value="ECO:0000318"/>
    <property type="project" value="GO_Central"/>
</dbReference>
<dbReference type="GO" id="GO:0003756">
    <property type="term" value="F:protein disulfide isomerase activity"/>
    <property type="evidence" value="ECO:0000318"/>
    <property type="project" value="GO_Central"/>
</dbReference>
<organism evidence="2 3">
    <name type="scientific">Theobroma cacao</name>
    <name type="common">Cacao</name>
    <name type="synonym">Cocoa</name>
    <dbReference type="NCBI Taxonomy" id="3641"/>
    <lineage>
        <taxon>Eukaryota</taxon>
        <taxon>Viridiplantae</taxon>
        <taxon>Streptophyta</taxon>
        <taxon>Embryophyta</taxon>
        <taxon>Tracheophyta</taxon>
        <taxon>Spermatophyta</taxon>
        <taxon>Magnoliopsida</taxon>
        <taxon>eudicotyledons</taxon>
        <taxon>Gunneridae</taxon>
        <taxon>Pentapetalae</taxon>
        <taxon>rosids</taxon>
        <taxon>malvids</taxon>
        <taxon>Malvales</taxon>
        <taxon>Malvaceae</taxon>
        <taxon>Byttnerioideae</taxon>
        <taxon>Theobroma</taxon>
    </lineage>
</organism>
<feature type="transmembrane region" description="Helical" evidence="1">
    <location>
        <begin position="12"/>
        <end position="33"/>
    </location>
</feature>
<dbReference type="Gramene" id="EOY33009">
    <property type="protein sequence ID" value="EOY33009"/>
    <property type="gene ID" value="TCM_041020"/>
</dbReference>
<dbReference type="AlphaFoldDB" id="A0A061GZG8"/>
<keyword evidence="1" id="KW-1133">Transmembrane helix</keyword>
<name>A0A061GZG8_THECC</name>
<dbReference type="EMBL" id="CM001887">
    <property type="protein sequence ID" value="EOY33009.1"/>
    <property type="molecule type" value="Genomic_DNA"/>
</dbReference>
<feature type="transmembrane region" description="Helical" evidence="1">
    <location>
        <begin position="105"/>
        <end position="125"/>
    </location>
</feature>
<protein>
    <submittedName>
        <fullName evidence="2">Uncharacterized protein</fullName>
    </submittedName>
</protein>
<proteinExistence type="predicted"/>
<dbReference type="GO" id="GO:0010206">
    <property type="term" value="P:photosystem II repair"/>
    <property type="evidence" value="ECO:0000318"/>
    <property type="project" value="GO_Central"/>
</dbReference>
<evidence type="ECO:0000256" key="1">
    <source>
        <dbReference type="SAM" id="Phobius"/>
    </source>
</evidence>
<dbReference type="InParanoid" id="A0A061GZG8"/>